<feature type="non-terminal residue" evidence="4">
    <location>
        <position position="200"/>
    </location>
</feature>
<gene>
    <name evidence="4" type="ORF">PFISCL1PPCAC_10440</name>
</gene>
<feature type="region of interest" description="Disordered" evidence="1">
    <location>
        <begin position="74"/>
        <end position="101"/>
    </location>
</feature>
<feature type="signal peptide" evidence="2">
    <location>
        <begin position="1"/>
        <end position="16"/>
    </location>
</feature>
<reference evidence="4" key="1">
    <citation type="submission" date="2023-10" db="EMBL/GenBank/DDBJ databases">
        <title>Genome assembly of Pristionchus species.</title>
        <authorList>
            <person name="Yoshida K."/>
            <person name="Sommer R.J."/>
        </authorList>
    </citation>
    <scope>NUCLEOTIDE SEQUENCE</scope>
    <source>
        <strain evidence="4">RS5133</strain>
    </source>
</reference>
<dbReference type="PANTHER" id="PTHR46705:SF5">
    <property type="entry name" value="DOMAIN OF UNKNOWN FUNCTION DB DOMAIN-CONTAINING PROTEIN"/>
    <property type="match status" value="1"/>
</dbReference>
<accession>A0AAV5VII5</accession>
<organism evidence="4 5">
    <name type="scientific">Pristionchus fissidentatus</name>
    <dbReference type="NCBI Taxonomy" id="1538716"/>
    <lineage>
        <taxon>Eukaryota</taxon>
        <taxon>Metazoa</taxon>
        <taxon>Ecdysozoa</taxon>
        <taxon>Nematoda</taxon>
        <taxon>Chromadorea</taxon>
        <taxon>Rhabditida</taxon>
        <taxon>Rhabditina</taxon>
        <taxon>Diplogasteromorpha</taxon>
        <taxon>Diplogasteroidea</taxon>
        <taxon>Neodiplogasteridae</taxon>
        <taxon>Pristionchus</taxon>
    </lineage>
</organism>
<evidence type="ECO:0000259" key="3">
    <source>
        <dbReference type="Pfam" id="PF01682"/>
    </source>
</evidence>
<feature type="chain" id="PRO_5043450672" description="Domain of unknown function DB domain-containing protein" evidence="2">
    <location>
        <begin position="17"/>
        <end position="200"/>
    </location>
</feature>
<dbReference type="AlphaFoldDB" id="A0AAV5VII5"/>
<comment type="caution">
    <text evidence="4">The sequence shown here is derived from an EMBL/GenBank/DDBJ whole genome shotgun (WGS) entry which is preliminary data.</text>
</comment>
<dbReference type="InterPro" id="IPR002602">
    <property type="entry name" value="DB"/>
</dbReference>
<dbReference type="PANTHER" id="PTHR46705">
    <property type="entry name" value="PROTEIN CBG09805"/>
    <property type="match status" value="1"/>
</dbReference>
<feature type="non-terminal residue" evidence="4">
    <location>
        <position position="1"/>
    </location>
</feature>
<sequence length="200" mass="22009">LLLISSLLSTVSCCVSSGVCGGCAPSPSIACQPASCQPGYSCGSYGCARNRARSALTKNIDGIFLDENNKEDAVQKKTDSKEERNVFGMNRKRSEGKDDKPNVRFNNSTLLHLTNPNYLFRRCCEERHLPDACLSKCHFNTYSRDALQSMLLKTDGCPIEAAADMQFCAAQGRDHRECCARNQVHTTLAGHKCLLFCDQT</sequence>
<evidence type="ECO:0000313" key="4">
    <source>
        <dbReference type="EMBL" id="GMT19143.1"/>
    </source>
</evidence>
<dbReference type="Pfam" id="PF01682">
    <property type="entry name" value="DB"/>
    <property type="match status" value="1"/>
</dbReference>
<keyword evidence="5" id="KW-1185">Reference proteome</keyword>
<evidence type="ECO:0000256" key="1">
    <source>
        <dbReference type="SAM" id="MobiDB-lite"/>
    </source>
</evidence>
<dbReference type="Proteomes" id="UP001432322">
    <property type="component" value="Unassembled WGS sequence"/>
</dbReference>
<feature type="compositionally biased region" description="Basic and acidic residues" evidence="1">
    <location>
        <begin position="74"/>
        <end position="85"/>
    </location>
</feature>
<proteinExistence type="predicted"/>
<evidence type="ECO:0000313" key="5">
    <source>
        <dbReference type="Proteomes" id="UP001432322"/>
    </source>
</evidence>
<keyword evidence="2" id="KW-0732">Signal</keyword>
<dbReference type="EMBL" id="BTSY01000003">
    <property type="protein sequence ID" value="GMT19143.1"/>
    <property type="molecule type" value="Genomic_DNA"/>
</dbReference>
<feature type="compositionally biased region" description="Basic and acidic residues" evidence="1">
    <location>
        <begin position="92"/>
        <end position="101"/>
    </location>
</feature>
<name>A0AAV5VII5_9BILA</name>
<evidence type="ECO:0000256" key="2">
    <source>
        <dbReference type="SAM" id="SignalP"/>
    </source>
</evidence>
<feature type="domain" description="Domain of unknown function DB" evidence="3">
    <location>
        <begin position="123"/>
        <end position="199"/>
    </location>
</feature>
<protein>
    <recommendedName>
        <fullName evidence="3">Domain of unknown function DB domain-containing protein</fullName>
    </recommendedName>
</protein>